<protein>
    <recommendedName>
        <fullName evidence="4">Transposase</fullName>
    </recommendedName>
</protein>
<feature type="region of interest" description="Disordered" evidence="1">
    <location>
        <begin position="1"/>
        <end position="21"/>
    </location>
</feature>
<evidence type="ECO:0008006" key="4">
    <source>
        <dbReference type="Google" id="ProtNLM"/>
    </source>
</evidence>
<dbReference type="EMBL" id="JAWWNJ010000058">
    <property type="protein sequence ID" value="KAK7013692.1"/>
    <property type="molecule type" value="Genomic_DNA"/>
</dbReference>
<name>A0AAW0AL51_9AGAR</name>
<evidence type="ECO:0000313" key="2">
    <source>
        <dbReference type="EMBL" id="KAK7013692.1"/>
    </source>
</evidence>
<dbReference type="Proteomes" id="UP001362999">
    <property type="component" value="Unassembled WGS sequence"/>
</dbReference>
<accession>A0AAW0AL51</accession>
<proteinExistence type="predicted"/>
<evidence type="ECO:0000313" key="3">
    <source>
        <dbReference type="Proteomes" id="UP001362999"/>
    </source>
</evidence>
<reference evidence="2 3" key="1">
    <citation type="journal article" date="2024" name="J Genomics">
        <title>Draft genome sequencing and assembly of Favolaschia claudopus CIRM-BRFM 2984 isolated from oak limbs.</title>
        <authorList>
            <person name="Navarro D."/>
            <person name="Drula E."/>
            <person name="Chaduli D."/>
            <person name="Cazenave R."/>
            <person name="Ahrendt S."/>
            <person name="Wang J."/>
            <person name="Lipzen A."/>
            <person name="Daum C."/>
            <person name="Barry K."/>
            <person name="Grigoriev I.V."/>
            <person name="Favel A."/>
            <person name="Rosso M.N."/>
            <person name="Martin F."/>
        </authorList>
    </citation>
    <scope>NUCLEOTIDE SEQUENCE [LARGE SCALE GENOMIC DNA]</scope>
    <source>
        <strain evidence="2 3">CIRM-BRFM 2984</strain>
    </source>
</reference>
<organism evidence="2 3">
    <name type="scientific">Favolaschia claudopus</name>
    <dbReference type="NCBI Taxonomy" id="2862362"/>
    <lineage>
        <taxon>Eukaryota</taxon>
        <taxon>Fungi</taxon>
        <taxon>Dikarya</taxon>
        <taxon>Basidiomycota</taxon>
        <taxon>Agaricomycotina</taxon>
        <taxon>Agaricomycetes</taxon>
        <taxon>Agaricomycetidae</taxon>
        <taxon>Agaricales</taxon>
        <taxon>Marasmiineae</taxon>
        <taxon>Mycenaceae</taxon>
        <taxon>Favolaschia</taxon>
    </lineage>
</organism>
<sequence length="378" mass="41964">MDDSLPRNPSASAEDLRPPPNYKDFLAGPKTNILPVHGWTNDSILYNHLDENIAKVLAKPLSSMAAVILTQDRPADRAAGANAIADAIIHANLSAKDDFTVIPPTPKDGDPNSPVLPHTNLVICNSSALKDKVGDDPHKAIVHTQRDNEGFTFYILPAFPEPSWYIATYVGLSQHLTAAEFIAALFDKLVSDRQVIRMILDNHDRIPDAEDLPFTVRVMLEYAQVIPCQVVMSARRGNGPQHQNAVRLYMPPPSFNDAAIKEWKEHLNSPSFTFIVDCRGRAAPFKPTRAGKPRTMECTECLGLDHYKAECPILASPSFLAVHPRQTEQDANTVGTTLGSMKQVGTDHDGFTTVNTRTRRLMRGGYKQRGWNIRPRRF</sequence>
<comment type="caution">
    <text evidence="2">The sequence shown here is derived from an EMBL/GenBank/DDBJ whole genome shotgun (WGS) entry which is preliminary data.</text>
</comment>
<gene>
    <name evidence="2" type="ORF">R3P38DRAFT_3003657</name>
</gene>
<evidence type="ECO:0000256" key="1">
    <source>
        <dbReference type="SAM" id="MobiDB-lite"/>
    </source>
</evidence>
<keyword evidence="3" id="KW-1185">Reference proteome</keyword>
<dbReference type="AlphaFoldDB" id="A0AAW0AL51"/>